<evidence type="ECO:0000256" key="2">
    <source>
        <dbReference type="ARBA" id="ARBA00023157"/>
    </source>
</evidence>
<dbReference type="RefSeq" id="XP_033532814.1">
    <property type="nucleotide sequence ID" value="XM_033683133.1"/>
</dbReference>
<dbReference type="SUPFAM" id="SSF53474">
    <property type="entry name" value="alpha/beta-Hydrolases"/>
    <property type="match status" value="1"/>
</dbReference>
<evidence type="ECO:0000256" key="3">
    <source>
        <dbReference type="SAM" id="SignalP"/>
    </source>
</evidence>
<protein>
    <submittedName>
        <fullName evidence="4 6">Alpha/beta-hydrolase</fullName>
    </submittedName>
</protein>
<dbReference type="PANTHER" id="PTHR33630">
    <property type="entry name" value="CUTINASE RV1984C-RELATED-RELATED"/>
    <property type="match status" value="1"/>
</dbReference>
<dbReference type="InterPro" id="IPR029058">
    <property type="entry name" value="AB_hydrolase_fold"/>
</dbReference>
<reference evidence="6" key="2">
    <citation type="submission" date="2020-04" db="EMBL/GenBank/DDBJ databases">
        <authorList>
            <consortium name="NCBI Genome Project"/>
        </authorList>
    </citation>
    <scope>NUCLEOTIDE SEQUENCE</scope>
    <source>
        <strain evidence="6">CBS 781.70</strain>
    </source>
</reference>
<feature type="chain" id="PRO_5044631703" evidence="3">
    <location>
        <begin position="21"/>
        <end position="211"/>
    </location>
</feature>
<dbReference type="Pfam" id="PF01083">
    <property type="entry name" value="Cutinase"/>
    <property type="match status" value="1"/>
</dbReference>
<dbReference type="SMART" id="SM01110">
    <property type="entry name" value="Cutinase"/>
    <property type="match status" value="1"/>
</dbReference>
<keyword evidence="1 4" id="KW-0378">Hydrolase</keyword>
<evidence type="ECO:0000313" key="6">
    <source>
        <dbReference type="RefSeq" id="XP_033532814.1"/>
    </source>
</evidence>
<evidence type="ECO:0000256" key="1">
    <source>
        <dbReference type="ARBA" id="ARBA00022801"/>
    </source>
</evidence>
<dbReference type="AlphaFoldDB" id="A0A6G1FZF9"/>
<evidence type="ECO:0000313" key="5">
    <source>
        <dbReference type="Proteomes" id="UP000504638"/>
    </source>
</evidence>
<gene>
    <name evidence="4 6" type="ORF">P152DRAFT_63507</name>
</gene>
<dbReference type="EMBL" id="ML975162">
    <property type="protein sequence ID" value="KAF1811183.1"/>
    <property type="molecule type" value="Genomic_DNA"/>
</dbReference>
<reference evidence="6" key="3">
    <citation type="submission" date="2025-04" db="UniProtKB">
        <authorList>
            <consortium name="RefSeq"/>
        </authorList>
    </citation>
    <scope>IDENTIFICATION</scope>
    <source>
        <strain evidence="6">CBS 781.70</strain>
    </source>
</reference>
<accession>A0A6G1FZF9</accession>
<dbReference type="Gene3D" id="3.40.50.1820">
    <property type="entry name" value="alpha/beta hydrolase"/>
    <property type="match status" value="1"/>
</dbReference>
<evidence type="ECO:0000313" key="4">
    <source>
        <dbReference type="EMBL" id="KAF1811183.1"/>
    </source>
</evidence>
<dbReference type="Proteomes" id="UP000504638">
    <property type="component" value="Unplaced"/>
</dbReference>
<keyword evidence="2" id="KW-1015">Disulfide bond</keyword>
<sequence length="211" mass="22343">MSLKFLVLTLSAAATVVGQAAPCSPLEMIYAKATGESGQYGIIVGNTLVRQVLQLVPSATGYSVPYPADFSDRSPELGVQTLLQHLQTQVTACPDQKFALSGYSQGAVVLHRAAVDFTPEIFERVVAAVTFGDGGQQATAANPIYDSPVGPIPKWPEQMEGKYKFNCVQGDLTCTPGGSSTLAHLRYNSGSYISDSAKFVAQQYQKLGGSS</sequence>
<dbReference type="PANTHER" id="PTHR33630:SF9">
    <property type="entry name" value="CUTINASE 4"/>
    <property type="match status" value="1"/>
</dbReference>
<name>A0A6G1FZF9_9PEZI</name>
<dbReference type="GeneID" id="54423703"/>
<organism evidence="4">
    <name type="scientific">Eremomyces bilateralis CBS 781.70</name>
    <dbReference type="NCBI Taxonomy" id="1392243"/>
    <lineage>
        <taxon>Eukaryota</taxon>
        <taxon>Fungi</taxon>
        <taxon>Dikarya</taxon>
        <taxon>Ascomycota</taxon>
        <taxon>Pezizomycotina</taxon>
        <taxon>Dothideomycetes</taxon>
        <taxon>Dothideomycetes incertae sedis</taxon>
        <taxon>Eremomycetales</taxon>
        <taxon>Eremomycetaceae</taxon>
        <taxon>Eremomyces</taxon>
    </lineage>
</organism>
<keyword evidence="5" id="KW-1185">Reference proteome</keyword>
<feature type="signal peptide" evidence="3">
    <location>
        <begin position="1"/>
        <end position="20"/>
    </location>
</feature>
<proteinExistence type="predicted"/>
<dbReference type="InterPro" id="IPR000675">
    <property type="entry name" value="Cutinase/axe"/>
</dbReference>
<reference evidence="4 6" key="1">
    <citation type="submission" date="2020-01" db="EMBL/GenBank/DDBJ databases">
        <authorList>
            <consortium name="DOE Joint Genome Institute"/>
            <person name="Haridas S."/>
            <person name="Albert R."/>
            <person name="Binder M."/>
            <person name="Bloem J."/>
            <person name="Labutti K."/>
            <person name="Salamov A."/>
            <person name="Andreopoulos B."/>
            <person name="Baker S.E."/>
            <person name="Barry K."/>
            <person name="Bills G."/>
            <person name="Bluhm B.H."/>
            <person name="Cannon C."/>
            <person name="Castanera R."/>
            <person name="Culley D.E."/>
            <person name="Daum C."/>
            <person name="Ezra D."/>
            <person name="Gonzalez J.B."/>
            <person name="Henrissat B."/>
            <person name="Kuo A."/>
            <person name="Liang C."/>
            <person name="Lipzen A."/>
            <person name="Lutzoni F."/>
            <person name="Magnuson J."/>
            <person name="Mondo S."/>
            <person name="Nolan M."/>
            <person name="Ohm R."/>
            <person name="Pangilinan J."/>
            <person name="Park H.-J."/>
            <person name="Ramirez L."/>
            <person name="Alfaro M."/>
            <person name="Sun H."/>
            <person name="Tritt A."/>
            <person name="Yoshinaga Y."/>
            <person name="Zwiers L.-H."/>
            <person name="Turgeon B.G."/>
            <person name="Goodwin S.B."/>
            <person name="Spatafora J.W."/>
            <person name="Crous P.W."/>
            <person name="Grigoriev I.V."/>
        </authorList>
    </citation>
    <scope>NUCLEOTIDE SEQUENCE</scope>
    <source>
        <strain evidence="4 6">CBS 781.70</strain>
    </source>
</reference>
<keyword evidence="3" id="KW-0732">Signal</keyword>
<dbReference type="OrthoDB" id="3225429at2759"/>
<dbReference type="GO" id="GO:0052689">
    <property type="term" value="F:carboxylic ester hydrolase activity"/>
    <property type="evidence" value="ECO:0007669"/>
    <property type="project" value="UniProtKB-ARBA"/>
</dbReference>